<organism evidence="9 10">
    <name type="scientific">Allopusillimonas soli</name>
    <dbReference type="NCBI Taxonomy" id="659016"/>
    <lineage>
        <taxon>Bacteria</taxon>
        <taxon>Pseudomonadati</taxon>
        <taxon>Pseudomonadota</taxon>
        <taxon>Betaproteobacteria</taxon>
        <taxon>Burkholderiales</taxon>
        <taxon>Alcaligenaceae</taxon>
        <taxon>Allopusillimonas</taxon>
    </lineage>
</organism>
<feature type="transmembrane region" description="Helical" evidence="8">
    <location>
        <begin position="302"/>
        <end position="321"/>
    </location>
</feature>
<keyword evidence="10" id="KW-1185">Reference proteome</keyword>
<dbReference type="InterPro" id="IPR018383">
    <property type="entry name" value="UPF0324_pro"/>
</dbReference>
<dbReference type="PANTHER" id="PTHR30106:SF1">
    <property type="entry name" value="UPF0324 MEMBRANE PROTEIN FN0533"/>
    <property type="match status" value="1"/>
</dbReference>
<evidence type="ECO:0000313" key="9">
    <source>
        <dbReference type="EMBL" id="NYT35562.1"/>
    </source>
</evidence>
<proteinExistence type="inferred from homology"/>
<reference evidence="9 10" key="1">
    <citation type="submission" date="2020-07" db="EMBL/GenBank/DDBJ databases">
        <title>Taxonomic revisions and descriptions of new bacterial species based on genomic comparisons in the high-G+C-content subgroup of the family Alcaligenaceae.</title>
        <authorList>
            <person name="Szabo A."/>
            <person name="Felfoldi T."/>
        </authorList>
    </citation>
    <scope>NUCLEOTIDE SEQUENCE [LARGE SCALE GENOMIC DNA]</scope>
    <source>
        <strain evidence="9 10">DSM 25264</strain>
    </source>
</reference>
<comment type="similarity">
    <text evidence="2">Belongs to the UPF0324 family.</text>
</comment>
<feature type="transmembrane region" description="Helical" evidence="8">
    <location>
        <begin position="238"/>
        <end position="257"/>
    </location>
</feature>
<accession>A0A853F7P5</accession>
<dbReference type="Pfam" id="PF03601">
    <property type="entry name" value="Cons_hypoth698"/>
    <property type="match status" value="1"/>
</dbReference>
<name>A0A853F7P5_9BURK</name>
<feature type="transmembrane region" description="Helical" evidence="8">
    <location>
        <begin position="202"/>
        <end position="226"/>
    </location>
</feature>
<evidence type="ECO:0000256" key="6">
    <source>
        <dbReference type="ARBA" id="ARBA00023136"/>
    </source>
</evidence>
<dbReference type="PANTHER" id="PTHR30106">
    <property type="entry name" value="INNER MEMBRANE PROTEIN YEIH-RELATED"/>
    <property type="match status" value="1"/>
</dbReference>
<feature type="transmembrane region" description="Helical" evidence="8">
    <location>
        <begin position="59"/>
        <end position="83"/>
    </location>
</feature>
<dbReference type="OrthoDB" id="5393513at2"/>
<comment type="caution">
    <text evidence="9">The sequence shown here is derived from an EMBL/GenBank/DDBJ whole genome shotgun (WGS) entry which is preliminary data.</text>
</comment>
<evidence type="ECO:0000313" key="10">
    <source>
        <dbReference type="Proteomes" id="UP000580517"/>
    </source>
</evidence>
<feature type="transmembrane region" description="Helical" evidence="8">
    <location>
        <begin position="333"/>
        <end position="353"/>
    </location>
</feature>
<dbReference type="AlphaFoldDB" id="A0A853F7P5"/>
<evidence type="ECO:0000256" key="5">
    <source>
        <dbReference type="ARBA" id="ARBA00022989"/>
    </source>
</evidence>
<keyword evidence="4 8" id="KW-0812">Transmembrane</keyword>
<evidence type="ECO:0000256" key="1">
    <source>
        <dbReference type="ARBA" id="ARBA00004651"/>
    </source>
</evidence>
<keyword evidence="5 8" id="KW-1133">Transmembrane helix</keyword>
<feature type="transmembrane region" description="Helical" evidence="8">
    <location>
        <begin position="145"/>
        <end position="166"/>
    </location>
</feature>
<dbReference type="GO" id="GO:0005886">
    <property type="term" value="C:plasma membrane"/>
    <property type="evidence" value="ECO:0007669"/>
    <property type="project" value="UniProtKB-SubCell"/>
</dbReference>
<dbReference type="Proteomes" id="UP000580517">
    <property type="component" value="Unassembled WGS sequence"/>
</dbReference>
<gene>
    <name evidence="9" type="ORF">H0A68_01645</name>
</gene>
<protein>
    <submittedName>
        <fullName evidence="9">Putative sulfate exporter family transporter</fullName>
    </submittedName>
</protein>
<feature type="region of interest" description="Disordered" evidence="7">
    <location>
        <begin position="1"/>
        <end position="24"/>
    </location>
</feature>
<evidence type="ECO:0000256" key="8">
    <source>
        <dbReference type="SAM" id="Phobius"/>
    </source>
</evidence>
<evidence type="ECO:0000256" key="2">
    <source>
        <dbReference type="ARBA" id="ARBA00007977"/>
    </source>
</evidence>
<feature type="transmembrane region" description="Helical" evidence="8">
    <location>
        <begin position="269"/>
        <end position="290"/>
    </location>
</feature>
<feature type="transmembrane region" description="Helical" evidence="8">
    <location>
        <begin position="114"/>
        <end position="133"/>
    </location>
</feature>
<dbReference type="EMBL" id="JACCEW010000001">
    <property type="protein sequence ID" value="NYT35562.1"/>
    <property type="molecule type" value="Genomic_DNA"/>
</dbReference>
<comment type="subcellular location">
    <subcellularLocation>
        <location evidence="1">Cell membrane</location>
        <topology evidence="1">Multi-pass membrane protein</topology>
    </subcellularLocation>
</comment>
<evidence type="ECO:0000256" key="3">
    <source>
        <dbReference type="ARBA" id="ARBA00022475"/>
    </source>
</evidence>
<keyword evidence="6 8" id="KW-0472">Membrane</keyword>
<evidence type="ECO:0000256" key="4">
    <source>
        <dbReference type="ARBA" id="ARBA00022692"/>
    </source>
</evidence>
<feature type="transmembrane region" description="Helical" evidence="8">
    <location>
        <begin position="90"/>
        <end position="108"/>
    </location>
</feature>
<keyword evidence="3" id="KW-1003">Cell membrane</keyword>
<feature type="transmembrane region" description="Helical" evidence="8">
    <location>
        <begin position="32"/>
        <end position="53"/>
    </location>
</feature>
<sequence>MPETTLSARPVAAKSHISNASRHDAAQRPPSALYGIALSVAVGIVAMVLGRWMPIIGGPVFGILLGIALRNTVGVGPVFVPGLKFASKKVLAWSIIALGFGLSFQEVIQTGLSSLWVTFITLAVAFTSAALLGKWLGIAPRLKTLIGVGTAICGGSAIAAVTPIIKPDEHETAFAISTIFIFNIVAVLAFPPLGHLLHMSDLGFGMWAGTAINDTSSVVAAGYSYSAAAGDYATVVKLTRATLIVPICLVMAFAVAWREKKQGNAGFSLARIFPWFILWFLLASASRSLGLIPESLYPSLHLLAQFLIVVALTAIGLSSDLRRMATAGIRPILLGLGVWVAVAGSSLMVQALMGNW</sequence>
<evidence type="ECO:0000256" key="7">
    <source>
        <dbReference type="SAM" id="MobiDB-lite"/>
    </source>
</evidence>
<dbReference type="RefSeq" id="WP_129967430.1">
    <property type="nucleotide sequence ID" value="NZ_JACCEW010000001.1"/>
</dbReference>
<feature type="transmembrane region" description="Helical" evidence="8">
    <location>
        <begin position="172"/>
        <end position="190"/>
    </location>
</feature>